<protein>
    <recommendedName>
        <fullName evidence="8">DUF1682-domain-containing protein</fullName>
    </recommendedName>
</protein>
<reference evidence="6" key="2">
    <citation type="submission" date="2023-05" db="EMBL/GenBank/DDBJ databases">
        <authorList>
            <consortium name="Lawrence Berkeley National Laboratory"/>
            <person name="Steindorff A."/>
            <person name="Hensen N."/>
            <person name="Bonometti L."/>
            <person name="Westerberg I."/>
            <person name="Brannstrom I.O."/>
            <person name="Guillou S."/>
            <person name="Cros-Aarteil S."/>
            <person name="Calhoun S."/>
            <person name="Haridas S."/>
            <person name="Kuo A."/>
            <person name="Mondo S."/>
            <person name="Pangilinan J."/>
            <person name="Riley R."/>
            <person name="Labutti K."/>
            <person name="Andreopoulos B."/>
            <person name="Lipzen A."/>
            <person name="Chen C."/>
            <person name="Yanf M."/>
            <person name="Daum C."/>
            <person name="Ng V."/>
            <person name="Clum A."/>
            <person name="Ohm R."/>
            <person name="Martin F."/>
            <person name="Silar P."/>
            <person name="Natvig D."/>
            <person name="Lalanne C."/>
            <person name="Gautier V."/>
            <person name="Ament-Velasquez S.L."/>
            <person name="Kruys A."/>
            <person name="Hutchinson M.I."/>
            <person name="Powell A.J."/>
            <person name="Barry K."/>
            <person name="Miller A.N."/>
            <person name="Grigoriev I.V."/>
            <person name="Debuchy R."/>
            <person name="Gladieux P."/>
            <person name="Thoren M.H."/>
            <person name="Johannesson H."/>
        </authorList>
    </citation>
    <scope>NUCLEOTIDE SEQUENCE</scope>
    <source>
        <strain evidence="6">CBS 141.50</strain>
    </source>
</reference>
<comment type="caution">
    <text evidence="6">The sequence shown here is derived from an EMBL/GenBank/DDBJ whole genome shotgun (WGS) entry which is preliminary data.</text>
</comment>
<evidence type="ECO:0000256" key="2">
    <source>
        <dbReference type="ARBA" id="ARBA00022692"/>
    </source>
</evidence>
<accession>A0AAN6ZR83</accession>
<gene>
    <name evidence="6" type="ORF">C8A04DRAFT_26031</name>
</gene>
<dbReference type="Proteomes" id="UP001302676">
    <property type="component" value="Unassembled WGS sequence"/>
</dbReference>
<reference evidence="6" key="1">
    <citation type="journal article" date="2023" name="Mol. Phylogenet. Evol.">
        <title>Genome-scale phylogeny and comparative genomics of the fungal order Sordariales.</title>
        <authorList>
            <person name="Hensen N."/>
            <person name="Bonometti L."/>
            <person name="Westerberg I."/>
            <person name="Brannstrom I.O."/>
            <person name="Guillou S."/>
            <person name="Cros-Aarteil S."/>
            <person name="Calhoun S."/>
            <person name="Haridas S."/>
            <person name="Kuo A."/>
            <person name="Mondo S."/>
            <person name="Pangilinan J."/>
            <person name="Riley R."/>
            <person name="LaButti K."/>
            <person name="Andreopoulos B."/>
            <person name="Lipzen A."/>
            <person name="Chen C."/>
            <person name="Yan M."/>
            <person name="Daum C."/>
            <person name="Ng V."/>
            <person name="Clum A."/>
            <person name="Steindorff A."/>
            <person name="Ohm R.A."/>
            <person name="Martin F."/>
            <person name="Silar P."/>
            <person name="Natvig D.O."/>
            <person name="Lalanne C."/>
            <person name="Gautier V."/>
            <person name="Ament-Velasquez S.L."/>
            <person name="Kruys A."/>
            <person name="Hutchinson M.I."/>
            <person name="Powell A.J."/>
            <person name="Barry K."/>
            <person name="Miller A.N."/>
            <person name="Grigoriev I.V."/>
            <person name="Debuchy R."/>
            <person name="Gladieux P."/>
            <person name="Hiltunen Thoren M."/>
            <person name="Johannesson H."/>
        </authorList>
    </citation>
    <scope>NUCLEOTIDE SEQUENCE</scope>
    <source>
        <strain evidence="6">CBS 141.50</strain>
    </source>
</reference>
<organism evidence="6 7">
    <name type="scientific">Dichotomopilus funicola</name>
    <dbReference type="NCBI Taxonomy" id="1934379"/>
    <lineage>
        <taxon>Eukaryota</taxon>
        <taxon>Fungi</taxon>
        <taxon>Dikarya</taxon>
        <taxon>Ascomycota</taxon>
        <taxon>Pezizomycotina</taxon>
        <taxon>Sordariomycetes</taxon>
        <taxon>Sordariomycetidae</taxon>
        <taxon>Sordariales</taxon>
        <taxon>Chaetomiaceae</taxon>
        <taxon>Dichotomopilus</taxon>
    </lineage>
</organism>
<dbReference type="GO" id="GO:0005509">
    <property type="term" value="F:calcium ion binding"/>
    <property type="evidence" value="ECO:0007669"/>
    <property type="project" value="InterPro"/>
</dbReference>
<evidence type="ECO:0000256" key="1">
    <source>
        <dbReference type="ARBA" id="ARBA00004167"/>
    </source>
</evidence>
<proteinExistence type="predicted"/>
<dbReference type="GO" id="GO:0016020">
    <property type="term" value="C:membrane"/>
    <property type="evidence" value="ECO:0007669"/>
    <property type="project" value="UniProtKB-SubCell"/>
</dbReference>
<evidence type="ECO:0000256" key="5">
    <source>
        <dbReference type="SAM" id="MobiDB-lite"/>
    </source>
</evidence>
<feature type="region of interest" description="Disordered" evidence="5">
    <location>
        <begin position="391"/>
        <end position="450"/>
    </location>
</feature>
<name>A0AAN6ZR83_9PEZI</name>
<evidence type="ECO:0000256" key="4">
    <source>
        <dbReference type="ARBA" id="ARBA00023136"/>
    </source>
</evidence>
<sequence length="450" mass="50143">MASVLNNIFGAKPSDGPDAAQAAGDADFADFSQAADPSPAPVAPGVSSANPFGAAQTLQPYSKWYNVHERHSLSEFKTEGIILAVITAVLLLHLVGARLNRNKAKQWIRAHTATLTSEFASVGFSGIPQRASGKQGDELLQALADANAQEGDALLKEKSLFEFATYATGRANVAFLDVKLTLLKRFNPLTVLFETAFSFFVDSVGESHDVLEATLYPFDGKEAQLVPGLPGAAELRAKETGKSTYDGFVWALVHKERMKQLREDRYDVSLTVTKDHSSLPNWLTVMSENAEVTNTLLTPELIKAAEAAGDSFEYLIVSDQPIDKPKSLNEMTPRKRLFLKYRLPSSNDYTNLVPLFRQLVRLPDLLAQRAHFRPETLRKIKQTREGVAKQIQKADEESRAEERALERERAKKAKRDQELNALDPKGQKKYLEREREKELKKSMKRQTMRG</sequence>
<dbReference type="PANTHER" id="PTHR12883:SF0">
    <property type="entry name" value="PAT COMPLEX SUBUNIT CCDC47"/>
    <property type="match status" value="1"/>
</dbReference>
<keyword evidence="3" id="KW-1133">Transmembrane helix</keyword>
<dbReference type="Pfam" id="PF07946">
    <property type="entry name" value="CCDC47"/>
    <property type="match status" value="1"/>
</dbReference>
<dbReference type="GO" id="GO:0005783">
    <property type="term" value="C:endoplasmic reticulum"/>
    <property type="evidence" value="ECO:0007669"/>
    <property type="project" value="InterPro"/>
</dbReference>
<dbReference type="PANTHER" id="PTHR12883">
    <property type="entry name" value="ADIPOCYTE-SPECIFIC PROTEIN 4-RELATED"/>
    <property type="match status" value="1"/>
</dbReference>
<feature type="compositionally biased region" description="Basic and acidic residues" evidence="5">
    <location>
        <begin position="425"/>
        <end position="441"/>
    </location>
</feature>
<dbReference type="InterPro" id="IPR012879">
    <property type="entry name" value="CCDC47"/>
</dbReference>
<dbReference type="EMBL" id="MU853563">
    <property type="protein sequence ID" value="KAK4146211.1"/>
    <property type="molecule type" value="Genomic_DNA"/>
</dbReference>
<keyword evidence="7" id="KW-1185">Reference proteome</keyword>
<evidence type="ECO:0008006" key="8">
    <source>
        <dbReference type="Google" id="ProtNLM"/>
    </source>
</evidence>
<comment type="subcellular location">
    <subcellularLocation>
        <location evidence="1">Membrane</location>
        <topology evidence="1">Single-pass membrane protein</topology>
    </subcellularLocation>
</comment>
<dbReference type="GeneID" id="87816391"/>
<keyword evidence="2" id="KW-0812">Transmembrane</keyword>
<dbReference type="RefSeq" id="XP_062639582.1">
    <property type="nucleotide sequence ID" value="XM_062779778.1"/>
</dbReference>
<dbReference type="GO" id="GO:0032469">
    <property type="term" value="P:endoplasmic reticulum calcium ion homeostasis"/>
    <property type="evidence" value="ECO:0007669"/>
    <property type="project" value="InterPro"/>
</dbReference>
<evidence type="ECO:0000313" key="7">
    <source>
        <dbReference type="Proteomes" id="UP001302676"/>
    </source>
</evidence>
<feature type="compositionally biased region" description="Basic and acidic residues" evidence="5">
    <location>
        <begin position="391"/>
        <end position="409"/>
    </location>
</feature>
<dbReference type="AlphaFoldDB" id="A0AAN6ZR83"/>
<keyword evidence="4" id="KW-0472">Membrane</keyword>
<evidence type="ECO:0000256" key="3">
    <source>
        <dbReference type="ARBA" id="ARBA00022989"/>
    </source>
</evidence>
<evidence type="ECO:0000313" key="6">
    <source>
        <dbReference type="EMBL" id="KAK4146211.1"/>
    </source>
</evidence>